<accession>A0AA43Z659</accession>
<comment type="caution">
    <text evidence="1">The sequence shown here is derived from an EMBL/GenBank/DDBJ whole genome shotgun (WGS) entry which is preliminary data.</text>
</comment>
<evidence type="ECO:0000313" key="2">
    <source>
        <dbReference type="Proteomes" id="UP000736384"/>
    </source>
</evidence>
<dbReference type="EMBL" id="JAAPAP010000002">
    <property type="protein sequence ID" value="NHN76412.1"/>
    <property type="molecule type" value="Genomic_DNA"/>
</dbReference>
<name>A0AA43Z659_9GAMM</name>
<dbReference type="Proteomes" id="UP000736384">
    <property type="component" value="Unassembled WGS sequence"/>
</dbReference>
<gene>
    <name evidence="1" type="ORF">HA520_03800</name>
</gene>
<organism evidence="1 2">
    <name type="scientific">Azotobacter chroococcum</name>
    <dbReference type="NCBI Taxonomy" id="353"/>
    <lineage>
        <taxon>Bacteria</taxon>
        <taxon>Pseudomonadati</taxon>
        <taxon>Pseudomonadota</taxon>
        <taxon>Gammaproteobacteria</taxon>
        <taxon>Pseudomonadales</taxon>
        <taxon>Pseudomonadaceae</taxon>
        <taxon>Azotobacter</taxon>
    </lineage>
</organism>
<dbReference type="AlphaFoldDB" id="A0AA43Z659"/>
<evidence type="ECO:0000313" key="1">
    <source>
        <dbReference type="EMBL" id="NHN76412.1"/>
    </source>
</evidence>
<sequence>MGFATEDPLTGLVALDRPVLKAYLVMTIAPFERQVIRDMAMQWFGTISEEVLEEPVFERAHHQF</sequence>
<proteinExistence type="predicted"/>
<reference evidence="1" key="1">
    <citation type="submission" date="2020-03" db="EMBL/GenBank/DDBJ databases">
        <title>Genome assembly of Azotobacter chroococcum W5.</title>
        <authorList>
            <person name="Kannepalli A."/>
        </authorList>
    </citation>
    <scope>NUCLEOTIDE SEQUENCE</scope>
    <source>
        <strain evidence="1">W5</strain>
    </source>
</reference>
<protein>
    <submittedName>
        <fullName evidence="1">Uncharacterized protein</fullName>
    </submittedName>
</protein>